<protein>
    <recommendedName>
        <fullName evidence="7">alpha-1,2-Mannosidase</fullName>
        <ecNumber evidence="7">3.2.1.-</ecNumber>
    </recommendedName>
</protein>
<dbReference type="InterPro" id="IPR012341">
    <property type="entry name" value="6hp_glycosidase-like_sf"/>
</dbReference>
<keyword evidence="7" id="KW-0326">Glycosidase</keyword>
<keyword evidence="6" id="KW-0479">Metal-binding</keyword>
<dbReference type="Proteomes" id="UP000789706">
    <property type="component" value="Unassembled WGS sequence"/>
</dbReference>
<feature type="transmembrane region" description="Helical" evidence="8">
    <location>
        <begin position="26"/>
        <end position="45"/>
    </location>
</feature>
<feature type="active site" description="Proton donor" evidence="5">
    <location>
        <position position="167"/>
    </location>
</feature>
<evidence type="ECO:0000256" key="5">
    <source>
        <dbReference type="PIRSR" id="PIRSR601382-1"/>
    </source>
</evidence>
<comment type="caution">
    <text evidence="10">The sequence shown here is derived from an EMBL/GenBank/DDBJ whole genome shotgun (WGS) entry which is preliminary data.</text>
</comment>
<evidence type="ECO:0000256" key="3">
    <source>
        <dbReference type="ARBA" id="ARBA00022824"/>
    </source>
</evidence>
<dbReference type="InterPro" id="IPR001382">
    <property type="entry name" value="Glyco_hydro_47"/>
</dbReference>
<dbReference type="GO" id="GO:0005975">
    <property type="term" value="P:carbohydrate metabolic process"/>
    <property type="evidence" value="ECO:0007669"/>
    <property type="project" value="InterPro"/>
</dbReference>
<dbReference type="EMBL" id="CAJVPK010001482">
    <property type="protein sequence ID" value="CAG8588245.1"/>
    <property type="molecule type" value="Genomic_DNA"/>
</dbReference>
<dbReference type="AlphaFoldDB" id="A0A9N9C2B7"/>
<keyword evidence="8" id="KW-0472">Membrane</keyword>
<dbReference type="SUPFAM" id="SSF52025">
    <property type="entry name" value="PA domain"/>
    <property type="match status" value="1"/>
</dbReference>
<dbReference type="Gene3D" id="1.50.10.10">
    <property type="match status" value="1"/>
</dbReference>
<organism evidence="10 11">
    <name type="scientific">Diversispora eburnea</name>
    <dbReference type="NCBI Taxonomy" id="1213867"/>
    <lineage>
        <taxon>Eukaryota</taxon>
        <taxon>Fungi</taxon>
        <taxon>Fungi incertae sedis</taxon>
        <taxon>Mucoromycota</taxon>
        <taxon>Glomeromycotina</taxon>
        <taxon>Glomeromycetes</taxon>
        <taxon>Diversisporales</taxon>
        <taxon>Diversisporaceae</taxon>
        <taxon>Diversispora</taxon>
    </lineage>
</organism>
<accession>A0A9N9C2B7</accession>
<dbReference type="EC" id="3.2.1.-" evidence="7"/>
<comment type="subcellular location">
    <subcellularLocation>
        <location evidence="1">Endoplasmic reticulum</location>
    </subcellularLocation>
</comment>
<dbReference type="InterPro" id="IPR036026">
    <property type="entry name" value="Seven-hairpin_glycosidases"/>
</dbReference>
<dbReference type="InterPro" id="IPR046450">
    <property type="entry name" value="PA_dom_sf"/>
</dbReference>
<keyword evidence="8" id="KW-1133">Transmembrane helix</keyword>
<dbReference type="PRINTS" id="PR00747">
    <property type="entry name" value="GLYHDRLASE47"/>
</dbReference>
<evidence type="ECO:0000256" key="2">
    <source>
        <dbReference type="ARBA" id="ARBA00007658"/>
    </source>
</evidence>
<feature type="active site" evidence="5">
    <location>
        <position position="422"/>
    </location>
</feature>
<keyword evidence="7" id="KW-0378">Hydrolase</keyword>
<evidence type="ECO:0000256" key="4">
    <source>
        <dbReference type="ARBA" id="ARBA00023180"/>
    </source>
</evidence>
<dbReference type="GO" id="GO:0036503">
    <property type="term" value="P:ERAD pathway"/>
    <property type="evidence" value="ECO:0007669"/>
    <property type="project" value="UniProtKB-ARBA"/>
</dbReference>
<dbReference type="CDD" id="cd04818">
    <property type="entry name" value="PA_subtilisin_1"/>
    <property type="match status" value="1"/>
</dbReference>
<name>A0A9N9C2B7_9GLOM</name>
<keyword evidence="3" id="KW-0256">Endoplasmic reticulum</keyword>
<evidence type="ECO:0000313" key="11">
    <source>
        <dbReference type="Proteomes" id="UP000789706"/>
    </source>
</evidence>
<dbReference type="SUPFAM" id="SSF48225">
    <property type="entry name" value="Seven-hairpin glycosidases"/>
    <property type="match status" value="1"/>
</dbReference>
<evidence type="ECO:0000256" key="1">
    <source>
        <dbReference type="ARBA" id="ARBA00004240"/>
    </source>
</evidence>
<proteinExistence type="inferred from homology"/>
<sequence>MNAYCFIAPIKCYYVLENQIMFYSKAMLLLASQCILLLFCWIWNLSFSSLVPTLMFSRGVSAIITEKRRIELRNLSKEMFYHGFNNYMKYAFPEDELDPINCVGRGSDKKNPNNILINDVLGDFSLTLIDSLDSFVVFNDKVEFETAVRNVIKHVSFDQNNRVQVFEANIRVLGALLSAHLFATDSRFGFKIEGYNNELLDLAYDLGQRLLPAFQNTNTGIPYARVNLKHGVMNSETDETCTAGAGTFILEFGVLSRLKNDTRFEEAARRALFGLWDRRTDLDLVGNVINIQTGQWIHTASSTGAGIDSFYEYLIKAYVLFGETEYLDIFNEAYAAILKYVRDESGYLYRNVNMMNGGLMSSWIDSLSAFFPGLQVFSGDLDTAIKSHLFYFNIWRKYRAIPERFNFYLKNVEISSYPLRPEFIESTYLLYQATKDPFYLQVGEMVLQDLESISRVKCGYASIKNVFTKKLDDRMESFALSETFKYLYLLFDTDNFLNKLDDNFVFTTEAHIIPLPVQYLKKSKRDIIPKTENLTCQAYQKKPTQFAASITNRPDADFARELVGLEEISLPPLDPHGYCEVPETDPLIISIGFTNSDPDSQRPFQQLVQYFNGIIANSLSGLKLELTRRADRKGYDVTKVDDMRILPGQIFEIRDPAIKQTWIKQQKYETSIVRVFHDSHEDYSDYIGAMASFGPQITEALPISYLIKIPLSSNGCKSFKAEENIIKDKILFVKRGGCTFVEKVSNAQAAGAKALLVASDDNVLFRPVPSSENDESIYSIPCILITNESGMELDKLLSKSSDVRITLMPDIREPSTYISNDSNNELLLVIHGRIIRNVRLNFNGQ</sequence>
<dbReference type="GO" id="GO:0005509">
    <property type="term" value="F:calcium ion binding"/>
    <property type="evidence" value="ECO:0007669"/>
    <property type="project" value="InterPro"/>
</dbReference>
<evidence type="ECO:0000256" key="6">
    <source>
        <dbReference type="PIRSR" id="PIRSR601382-2"/>
    </source>
</evidence>
<feature type="active site" description="Proton donor" evidence="5">
    <location>
        <position position="403"/>
    </location>
</feature>
<evidence type="ECO:0000313" key="10">
    <source>
        <dbReference type="EMBL" id="CAG8588245.1"/>
    </source>
</evidence>
<reference evidence="10" key="1">
    <citation type="submission" date="2021-06" db="EMBL/GenBank/DDBJ databases">
        <authorList>
            <person name="Kallberg Y."/>
            <person name="Tangrot J."/>
            <person name="Rosling A."/>
        </authorList>
    </citation>
    <scope>NUCLEOTIDE SEQUENCE</scope>
    <source>
        <strain evidence="10">AZ414A</strain>
    </source>
</reference>
<dbReference type="GO" id="GO:0004571">
    <property type="term" value="F:mannosyl-oligosaccharide 1,2-alpha-mannosidase activity"/>
    <property type="evidence" value="ECO:0007669"/>
    <property type="project" value="InterPro"/>
</dbReference>
<feature type="binding site" evidence="6">
    <location>
        <position position="508"/>
    </location>
    <ligand>
        <name>Ca(2+)</name>
        <dbReference type="ChEBI" id="CHEBI:29108"/>
    </ligand>
</feature>
<keyword evidence="11" id="KW-1185">Reference proteome</keyword>
<comment type="cofactor">
    <cofactor evidence="6">
        <name>Ca(2+)</name>
        <dbReference type="ChEBI" id="CHEBI:29108"/>
    </cofactor>
</comment>
<dbReference type="GO" id="GO:0016020">
    <property type="term" value="C:membrane"/>
    <property type="evidence" value="ECO:0007669"/>
    <property type="project" value="InterPro"/>
</dbReference>
<comment type="similarity">
    <text evidence="2 7">Belongs to the glycosyl hydrolase 47 family.</text>
</comment>
<gene>
    <name evidence="10" type="ORF">DEBURN_LOCUS8919</name>
</gene>
<keyword evidence="6" id="KW-0106">Calcium</keyword>
<evidence type="ECO:0000256" key="7">
    <source>
        <dbReference type="RuleBase" id="RU361193"/>
    </source>
</evidence>
<dbReference type="GO" id="GO:0044322">
    <property type="term" value="C:endoplasmic reticulum quality control compartment"/>
    <property type="evidence" value="ECO:0007669"/>
    <property type="project" value="GOC"/>
</dbReference>
<feature type="domain" description="PA" evidence="9">
    <location>
        <begin position="712"/>
        <end position="793"/>
    </location>
</feature>
<dbReference type="InterPro" id="IPR044674">
    <property type="entry name" value="EDEM1/2/3"/>
</dbReference>
<dbReference type="Pfam" id="PF01532">
    <property type="entry name" value="Glyco_hydro_47"/>
    <property type="match status" value="1"/>
</dbReference>
<dbReference type="Pfam" id="PF02225">
    <property type="entry name" value="PA"/>
    <property type="match status" value="1"/>
</dbReference>
<dbReference type="OrthoDB" id="8118055at2759"/>
<keyword evidence="4" id="KW-0325">Glycoprotein</keyword>
<dbReference type="InterPro" id="IPR003137">
    <property type="entry name" value="PA_domain"/>
</dbReference>
<evidence type="ECO:0000256" key="8">
    <source>
        <dbReference type="SAM" id="Phobius"/>
    </source>
</evidence>
<dbReference type="Gene3D" id="3.50.30.30">
    <property type="match status" value="1"/>
</dbReference>
<dbReference type="GO" id="GO:1904380">
    <property type="term" value="P:endoplasmic reticulum mannose trimming"/>
    <property type="evidence" value="ECO:0007669"/>
    <property type="project" value="InterPro"/>
</dbReference>
<dbReference type="PANTHER" id="PTHR45679">
    <property type="entry name" value="ER DEGRADATION-ENHANCING ALPHA-MANNOSIDASE-LIKE PROTEIN 2"/>
    <property type="match status" value="1"/>
</dbReference>
<feature type="active site" evidence="5">
    <location>
        <position position="308"/>
    </location>
</feature>
<dbReference type="PANTHER" id="PTHR45679:SF5">
    <property type="entry name" value="ER DEGRADATION-ENHANCING ALPHA-MANNOSIDASE-LIKE PROTEIN 1"/>
    <property type="match status" value="1"/>
</dbReference>
<keyword evidence="8" id="KW-0812">Transmembrane</keyword>
<evidence type="ECO:0000259" key="9">
    <source>
        <dbReference type="Pfam" id="PF02225"/>
    </source>
</evidence>